<feature type="transmembrane region" description="Helical" evidence="2">
    <location>
        <begin position="53"/>
        <end position="72"/>
    </location>
</feature>
<feature type="compositionally biased region" description="Acidic residues" evidence="1">
    <location>
        <begin position="140"/>
        <end position="151"/>
    </location>
</feature>
<name>A0A927RNW3_9ACTN</name>
<evidence type="ECO:0000256" key="2">
    <source>
        <dbReference type="SAM" id="Phobius"/>
    </source>
</evidence>
<proteinExistence type="predicted"/>
<accession>A0A927RNW3</accession>
<reference evidence="3" key="1">
    <citation type="submission" date="2020-10" db="EMBL/GenBank/DDBJ databases">
        <title>Sequencing the genomes of 1000 actinobacteria strains.</title>
        <authorList>
            <person name="Klenk H.-P."/>
        </authorList>
    </citation>
    <scope>NUCLEOTIDE SEQUENCE</scope>
    <source>
        <strain evidence="3">DSM 45354</strain>
    </source>
</reference>
<dbReference type="EMBL" id="JADBEM010000001">
    <property type="protein sequence ID" value="MBE1610473.1"/>
    <property type="molecule type" value="Genomic_DNA"/>
</dbReference>
<dbReference type="AlphaFoldDB" id="A0A927RNW3"/>
<feature type="transmembrane region" description="Helical" evidence="2">
    <location>
        <begin position="79"/>
        <end position="96"/>
    </location>
</feature>
<gene>
    <name evidence="3" type="ORF">HEB94_007321</name>
</gene>
<evidence type="ECO:0008006" key="5">
    <source>
        <dbReference type="Google" id="ProtNLM"/>
    </source>
</evidence>
<protein>
    <recommendedName>
        <fullName evidence="5">Tryptophan-associated transmembrane protein (Trp_oprn_chp)</fullName>
    </recommendedName>
</protein>
<sequence length="160" mass="17142">MTDIRPRAAVLATIGALGVASSAYFDWFGDNSPRQIRLEQLLMQPDTNGQATSYWLSMAAPLAVAGAIGVLGTLLLVRLLVWLSFLVGLVTVALWATETAFDVAEIQVNDIQPGAWVSLGGLLLLVIGASALRRRRPADAEESAEEDESDDYLAQLKGSQ</sequence>
<comment type="caution">
    <text evidence="3">The sequence shown here is derived from an EMBL/GenBank/DDBJ whole genome shotgun (WGS) entry which is preliminary data.</text>
</comment>
<evidence type="ECO:0000256" key="1">
    <source>
        <dbReference type="SAM" id="MobiDB-lite"/>
    </source>
</evidence>
<evidence type="ECO:0000313" key="4">
    <source>
        <dbReference type="Proteomes" id="UP000638648"/>
    </source>
</evidence>
<feature type="region of interest" description="Disordered" evidence="1">
    <location>
        <begin position="137"/>
        <end position="160"/>
    </location>
</feature>
<keyword evidence="2" id="KW-1133">Transmembrane helix</keyword>
<keyword evidence="4" id="KW-1185">Reference proteome</keyword>
<dbReference type="Proteomes" id="UP000638648">
    <property type="component" value="Unassembled WGS sequence"/>
</dbReference>
<evidence type="ECO:0000313" key="3">
    <source>
        <dbReference type="EMBL" id="MBE1610473.1"/>
    </source>
</evidence>
<dbReference type="RefSeq" id="WP_192753836.1">
    <property type="nucleotide sequence ID" value="NZ_BAABJL010000095.1"/>
</dbReference>
<keyword evidence="2" id="KW-0472">Membrane</keyword>
<keyword evidence="2" id="KW-0812">Transmembrane</keyword>
<organism evidence="3 4">
    <name type="scientific">Actinopolymorpha pittospori</name>
    <dbReference type="NCBI Taxonomy" id="648752"/>
    <lineage>
        <taxon>Bacteria</taxon>
        <taxon>Bacillati</taxon>
        <taxon>Actinomycetota</taxon>
        <taxon>Actinomycetes</taxon>
        <taxon>Propionibacteriales</taxon>
        <taxon>Actinopolymorphaceae</taxon>
        <taxon>Actinopolymorpha</taxon>
    </lineage>
</organism>
<feature type="transmembrane region" description="Helical" evidence="2">
    <location>
        <begin position="116"/>
        <end position="132"/>
    </location>
</feature>